<dbReference type="Proteomes" id="UP001476798">
    <property type="component" value="Unassembled WGS sequence"/>
</dbReference>
<dbReference type="EMBL" id="JAHRIO010061839">
    <property type="protein sequence ID" value="MEQ2179016.1"/>
    <property type="molecule type" value="Genomic_DNA"/>
</dbReference>
<gene>
    <name evidence="1" type="ORF">GOODEAATRI_020236</name>
</gene>
<proteinExistence type="predicted"/>
<sequence>FYGYRVTQEQMEKSKATSHTNKLTSTASFTLFTTAQSHQRVSTKQKPMLLYQE</sequence>
<feature type="non-terminal residue" evidence="1">
    <location>
        <position position="1"/>
    </location>
</feature>
<evidence type="ECO:0000313" key="2">
    <source>
        <dbReference type="Proteomes" id="UP001476798"/>
    </source>
</evidence>
<name>A0ABV0P6E1_9TELE</name>
<comment type="caution">
    <text evidence="1">The sequence shown here is derived from an EMBL/GenBank/DDBJ whole genome shotgun (WGS) entry which is preliminary data.</text>
</comment>
<accession>A0ABV0P6E1</accession>
<evidence type="ECO:0000313" key="1">
    <source>
        <dbReference type="EMBL" id="MEQ2179016.1"/>
    </source>
</evidence>
<organism evidence="1 2">
    <name type="scientific">Goodea atripinnis</name>
    <dbReference type="NCBI Taxonomy" id="208336"/>
    <lineage>
        <taxon>Eukaryota</taxon>
        <taxon>Metazoa</taxon>
        <taxon>Chordata</taxon>
        <taxon>Craniata</taxon>
        <taxon>Vertebrata</taxon>
        <taxon>Euteleostomi</taxon>
        <taxon>Actinopterygii</taxon>
        <taxon>Neopterygii</taxon>
        <taxon>Teleostei</taxon>
        <taxon>Neoteleostei</taxon>
        <taxon>Acanthomorphata</taxon>
        <taxon>Ovalentaria</taxon>
        <taxon>Atherinomorphae</taxon>
        <taxon>Cyprinodontiformes</taxon>
        <taxon>Goodeidae</taxon>
        <taxon>Goodea</taxon>
    </lineage>
</organism>
<keyword evidence="2" id="KW-1185">Reference proteome</keyword>
<reference evidence="1 2" key="1">
    <citation type="submission" date="2021-06" db="EMBL/GenBank/DDBJ databases">
        <authorList>
            <person name="Palmer J.M."/>
        </authorList>
    </citation>
    <scope>NUCLEOTIDE SEQUENCE [LARGE SCALE GENOMIC DNA]</scope>
    <source>
        <strain evidence="1 2">GA_2019</strain>
        <tissue evidence="1">Muscle</tissue>
    </source>
</reference>
<protein>
    <submittedName>
        <fullName evidence="1">Uncharacterized protein</fullName>
    </submittedName>
</protein>